<dbReference type="InterPro" id="IPR059206">
    <property type="entry name" value="Sll1717-like"/>
</dbReference>
<proteinExistence type="predicted"/>
<dbReference type="InterPro" id="IPR027417">
    <property type="entry name" value="P-loop_NTPase"/>
</dbReference>
<protein>
    <submittedName>
        <fullName evidence="1">Uncharacterized protein</fullName>
    </submittedName>
</protein>
<dbReference type="EMBL" id="CP025299">
    <property type="protein sequence ID" value="AUG28171.1"/>
    <property type="molecule type" value="Genomic_DNA"/>
</dbReference>
<sequence length="754" mass="84295">MRNSAGLLRATGIAATTWEDLDIEGRGLIPTICSAIQDADHVIAEVSDLNSNVLFEAGYALALGKRVWLAVDETDADAARNWRDLGILATVGRLNYQGNSHSVAGRFAQAQAIDDDTTLIDSLLLNGKPREPDALFAPSTPFKFEATSSLEKHLDRQGHIKILGAADDLGLAPLDFYVKEIYRSSATLFHLMARRRVKSTEHNARVSFLAGIAHGFELPILLVAEKDGSIPLDYKDLTFEYSGSAQLITRVDRWLSELPKSPGSSRRLGRLALDIELPIRSFGEYVAEYERVELANYFISTSEFQAVLAGRTKVFVGRKGTGKTATMTQTAEELRRDRRILVVPIKPSAYELSGLADAIRTLSTHGTSDYLVISLWTYLLYTEIALRMVSFSRERVGFMGVSRELEELEAEIDELGLDPSEDMATRLENVLNDLTREAKRHGEGATEFVSRQLRLHRVNRLRGLLGANLKEFDRVAVLIDNLDKAWEKGADFETLSKFILGLLVAIGQLEKDFAKPTQSHSSVNVTMAVFLRSDIYDSLKRFAREPDKIGVATVHWNDEELLARVLEERYAANKERRRNGKVFDMWSEIFDPEVRGLRTRDYLMWKVLPRPRDLIYLANEALTTAINRKHRRITASDILFAEEQYSRFAVEALLVESEAEAFDLDAALFRLAGLNATFTEDDLLILLADVPRGDEALSGSSRVRFLASRRGRGSSCTSKDAQTRNVSSSSLAEWLNRHQGQFGLGSIPQFATIS</sequence>
<dbReference type="AlphaFoldDB" id="A0A2K9D7S1"/>
<dbReference type="Gene3D" id="3.40.50.450">
    <property type="match status" value="1"/>
</dbReference>
<reference evidence="1 2" key="1">
    <citation type="submission" date="2017-12" db="EMBL/GenBank/DDBJ databases">
        <title>Isolation and characterization of estrogens degradatiion strain Microbacterium hominis SJTG1.</title>
        <authorList>
            <person name="Xiong W."/>
            <person name="Yin C."/>
            <person name="Zheng D."/>
            <person name="Liang R."/>
        </authorList>
    </citation>
    <scope>NUCLEOTIDE SEQUENCE [LARGE SCALE GENOMIC DNA]</scope>
    <source>
        <strain evidence="1 2">SJTG1</strain>
    </source>
</reference>
<dbReference type="KEGG" id="mhos:CXR34_00975"/>
<dbReference type="SUPFAM" id="SSF52540">
    <property type="entry name" value="P-loop containing nucleoside triphosphate hydrolases"/>
    <property type="match status" value="1"/>
</dbReference>
<gene>
    <name evidence="1" type="ORF">CXR34_00975</name>
</gene>
<evidence type="ECO:0000313" key="1">
    <source>
        <dbReference type="EMBL" id="AUG28171.1"/>
    </source>
</evidence>
<dbReference type="Proteomes" id="UP000233276">
    <property type="component" value="Chromosome"/>
</dbReference>
<accession>A0A2K9D7S1</accession>
<dbReference type="SUPFAM" id="SSF52309">
    <property type="entry name" value="N-(deoxy)ribosyltransferase-like"/>
    <property type="match status" value="1"/>
</dbReference>
<organism evidence="1 2">
    <name type="scientific">Microbacterium hominis</name>
    <dbReference type="NCBI Taxonomy" id="162426"/>
    <lineage>
        <taxon>Bacteria</taxon>
        <taxon>Bacillati</taxon>
        <taxon>Actinomycetota</taxon>
        <taxon>Actinomycetes</taxon>
        <taxon>Micrococcales</taxon>
        <taxon>Microbacteriaceae</taxon>
        <taxon>Microbacterium</taxon>
    </lineage>
</organism>
<evidence type="ECO:0000313" key="2">
    <source>
        <dbReference type="Proteomes" id="UP000233276"/>
    </source>
</evidence>
<dbReference type="NCBIfam" id="NF047389">
    <property type="entry name" value="ATPase_Sll1717"/>
    <property type="match status" value="1"/>
</dbReference>
<name>A0A2K9D7S1_9MICO</name>